<evidence type="ECO:0000259" key="3">
    <source>
        <dbReference type="Pfam" id="PF04909"/>
    </source>
</evidence>
<dbReference type="InterPro" id="IPR032466">
    <property type="entry name" value="Metal_Hydrolase"/>
</dbReference>
<feature type="domain" description="Amidohydrolase-related" evidence="3">
    <location>
        <begin position="87"/>
        <end position="350"/>
    </location>
</feature>
<name>A0A7X1B1V5_9BACT</name>
<dbReference type="SUPFAM" id="SSF51556">
    <property type="entry name" value="Metallo-dependent hydrolases"/>
    <property type="match status" value="1"/>
</dbReference>
<dbReference type="Pfam" id="PF04909">
    <property type="entry name" value="Amidohydro_2"/>
    <property type="match status" value="1"/>
</dbReference>
<keyword evidence="5" id="KW-1185">Reference proteome</keyword>
<evidence type="ECO:0000313" key="4">
    <source>
        <dbReference type="EMBL" id="MBC2603939.1"/>
    </source>
</evidence>
<comment type="caution">
    <text evidence="4">The sequence shown here is derived from an EMBL/GenBank/DDBJ whole genome shotgun (WGS) entry which is preliminary data.</text>
</comment>
<dbReference type="InterPro" id="IPR032465">
    <property type="entry name" value="ACMSD"/>
</dbReference>
<organism evidence="4 5">
    <name type="scientific">Puniceicoccus vermicola</name>
    <dbReference type="NCBI Taxonomy" id="388746"/>
    <lineage>
        <taxon>Bacteria</taxon>
        <taxon>Pseudomonadati</taxon>
        <taxon>Verrucomicrobiota</taxon>
        <taxon>Opitutia</taxon>
        <taxon>Puniceicoccales</taxon>
        <taxon>Puniceicoccaceae</taxon>
        <taxon>Puniceicoccus</taxon>
    </lineage>
</organism>
<evidence type="ECO:0000256" key="1">
    <source>
        <dbReference type="ARBA" id="ARBA00023239"/>
    </source>
</evidence>
<keyword evidence="1" id="KW-0456">Lyase</keyword>
<dbReference type="Gene3D" id="3.20.20.140">
    <property type="entry name" value="Metal-dependent hydrolases"/>
    <property type="match status" value="1"/>
</dbReference>
<dbReference type="PANTHER" id="PTHR21240:SF28">
    <property type="entry name" value="ISO-OROTATE DECARBOXYLASE (EUROFUNG)"/>
    <property type="match status" value="1"/>
</dbReference>
<reference evidence="4 5" key="1">
    <citation type="submission" date="2020-07" db="EMBL/GenBank/DDBJ databases">
        <authorList>
            <person name="Feng X."/>
        </authorList>
    </citation>
    <scope>NUCLEOTIDE SEQUENCE [LARGE SCALE GENOMIC DNA]</scope>
    <source>
        <strain evidence="4 5">JCM14086</strain>
    </source>
</reference>
<feature type="region of interest" description="Disordered" evidence="2">
    <location>
        <begin position="42"/>
        <end position="61"/>
    </location>
</feature>
<dbReference type="AlphaFoldDB" id="A0A7X1B1V5"/>
<proteinExistence type="predicted"/>
<keyword evidence="4" id="KW-0378">Hydrolase</keyword>
<accession>A0A7X1B1V5</accession>
<dbReference type="GO" id="GO:0005737">
    <property type="term" value="C:cytoplasm"/>
    <property type="evidence" value="ECO:0007669"/>
    <property type="project" value="TreeGrafter"/>
</dbReference>
<sequence>MKEQTLPIIDTDVHHSPDKKEVLAHMPKALAARGLALPGGNGFGNPHGVNRRDATPPGGGEACSDPAYTLEHHFVPNQIRYGILHPAGLLAAGVSADYRYAAALCSAYNDYMLESWLSFDPRYVGAILVAPNWPEAAAREIRRLGGRPEFREIIMTSASESPLGREQYWPIYEAACEMGLPVAVHPGAEGNGISNRPYAGMPSSYFEWHTSLSQNYMGQIASLAIEGVFNQFPELKFVAIEGGIAWLPHLLWRLDKNWKALRELTPWLTEPPSELIRRHVRLTTQPIEEPEKPEHLLQIFDMIHAEETLMFSSDYPHWDGDDPRFVLPRKLDEAARKRIFYDNAAELYGLPPQESTVSEEAANSATPTN</sequence>
<dbReference type="RefSeq" id="WP_185694556.1">
    <property type="nucleotide sequence ID" value="NZ_JACHVA010000136.1"/>
</dbReference>
<dbReference type="GO" id="GO:0019748">
    <property type="term" value="P:secondary metabolic process"/>
    <property type="evidence" value="ECO:0007669"/>
    <property type="project" value="TreeGrafter"/>
</dbReference>
<dbReference type="GO" id="GO:0016831">
    <property type="term" value="F:carboxy-lyase activity"/>
    <property type="evidence" value="ECO:0007669"/>
    <property type="project" value="InterPro"/>
</dbReference>
<evidence type="ECO:0000256" key="2">
    <source>
        <dbReference type="SAM" id="MobiDB-lite"/>
    </source>
</evidence>
<dbReference type="GO" id="GO:0016787">
    <property type="term" value="F:hydrolase activity"/>
    <property type="evidence" value="ECO:0007669"/>
    <property type="project" value="UniProtKB-KW"/>
</dbReference>
<dbReference type="PANTHER" id="PTHR21240">
    <property type="entry name" value="2-AMINO-3-CARBOXYLMUCONATE-6-SEMIALDEHYDE DECARBOXYLASE"/>
    <property type="match status" value="1"/>
</dbReference>
<protein>
    <submittedName>
        <fullName evidence="4">Amidohydrolase</fullName>
    </submittedName>
</protein>
<dbReference type="EMBL" id="JACHVA010000136">
    <property type="protein sequence ID" value="MBC2603939.1"/>
    <property type="molecule type" value="Genomic_DNA"/>
</dbReference>
<dbReference type="Proteomes" id="UP000525652">
    <property type="component" value="Unassembled WGS sequence"/>
</dbReference>
<gene>
    <name evidence="4" type="ORF">H5P30_19335</name>
</gene>
<dbReference type="InterPro" id="IPR006680">
    <property type="entry name" value="Amidohydro-rel"/>
</dbReference>
<evidence type="ECO:0000313" key="5">
    <source>
        <dbReference type="Proteomes" id="UP000525652"/>
    </source>
</evidence>